<feature type="domain" description="ANTAR" evidence="1">
    <location>
        <begin position="116"/>
        <end position="177"/>
    </location>
</feature>
<accession>A0A9D2D1V8</accession>
<protein>
    <submittedName>
        <fullName evidence="2">ANTAR domain-containing protein</fullName>
    </submittedName>
</protein>
<dbReference type="Proteomes" id="UP000824024">
    <property type="component" value="Unassembled WGS sequence"/>
</dbReference>
<dbReference type="InterPro" id="IPR036388">
    <property type="entry name" value="WH-like_DNA-bd_sf"/>
</dbReference>
<gene>
    <name evidence="2" type="ORF">IAA08_03840</name>
</gene>
<dbReference type="SMART" id="SM01012">
    <property type="entry name" value="ANTAR"/>
    <property type="match status" value="1"/>
</dbReference>
<reference evidence="2" key="1">
    <citation type="journal article" date="2021" name="PeerJ">
        <title>Extensive microbial diversity within the chicken gut microbiome revealed by metagenomics and culture.</title>
        <authorList>
            <person name="Gilroy R."/>
            <person name="Ravi A."/>
            <person name="Getino M."/>
            <person name="Pursley I."/>
            <person name="Horton D.L."/>
            <person name="Alikhan N.F."/>
            <person name="Baker D."/>
            <person name="Gharbi K."/>
            <person name="Hall N."/>
            <person name="Watson M."/>
            <person name="Adriaenssens E.M."/>
            <person name="Foster-Nyarko E."/>
            <person name="Jarju S."/>
            <person name="Secka A."/>
            <person name="Antonio M."/>
            <person name="Oren A."/>
            <person name="Chaudhuri R.R."/>
            <person name="La Ragione R."/>
            <person name="Hildebrand F."/>
            <person name="Pallen M.J."/>
        </authorList>
    </citation>
    <scope>NUCLEOTIDE SEQUENCE</scope>
    <source>
        <strain evidence="2">CHK192-9172</strain>
    </source>
</reference>
<dbReference type="Gene3D" id="1.10.10.10">
    <property type="entry name" value="Winged helix-like DNA-binding domain superfamily/Winged helix DNA-binding domain"/>
    <property type="match status" value="1"/>
</dbReference>
<organism evidence="2 3">
    <name type="scientific">Candidatus Eubacterium avistercoris</name>
    <dbReference type="NCBI Taxonomy" id="2838567"/>
    <lineage>
        <taxon>Bacteria</taxon>
        <taxon>Bacillati</taxon>
        <taxon>Bacillota</taxon>
        <taxon>Clostridia</taxon>
        <taxon>Eubacteriales</taxon>
        <taxon>Eubacteriaceae</taxon>
        <taxon>Eubacterium</taxon>
    </lineage>
</organism>
<dbReference type="Pfam" id="PF03861">
    <property type="entry name" value="ANTAR"/>
    <property type="match status" value="1"/>
</dbReference>
<comment type="caution">
    <text evidence="2">The sequence shown here is derived from an EMBL/GenBank/DDBJ whole genome shotgun (WGS) entry which is preliminary data.</text>
</comment>
<dbReference type="SUPFAM" id="SSF52172">
    <property type="entry name" value="CheY-like"/>
    <property type="match status" value="1"/>
</dbReference>
<evidence type="ECO:0000259" key="1">
    <source>
        <dbReference type="PROSITE" id="PS50921"/>
    </source>
</evidence>
<dbReference type="AlphaFoldDB" id="A0A9D2D1V8"/>
<dbReference type="PROSITE" id="PS50921">
    <property type="entry name" value="ANTAR"/>
    <property type="match status" value="1"/>
</dbReference>
<evidence type="ECO:0000313" key="2">
    <source>
        <dbReference type="EMBL" id="HIZ07053.1"/>
    </source>
</evidence>
<dbReference type="InterPro" id="IPR005561">
    <property type="entry name" value="ANTAR"/>
</dbReference>
<dbReference type="EMBL" id="DXCH01000107">
    <property type="protein sequence ID" value="HIZ07053.1"/>
    <property type="molecule type" value="Genomic_DNA"/>
</dbReference>
<reference evidence="2" key="2">
    <citation type="submission" date="2021-04" db="EMBL/GenBank/DDBJ databases">
        <authorList>
            <person name="Gilroy R."/>
        </authorList>
    </citation>
    <scope>NUCLEOTIDE SEQUENCE</scope>
    <source>
        <strain evidence="2">CHK192-9172</strain>
    </source>
</reference>
<evidence type="ECO:0000313" key="3">
    <source>
        <dbReference type="Proteomes" id="UP000824024"/>
    </source>
</evidence>
<dbReference type="InterPro" id="IPR011006">
    <property type="entry name" value="CheY-like_superfamily"/>
</dbReference>
<proteinExistence type="predicted"/>
<sequence length="182" mass="20990">MTGIIIAFPKMENGTNIKNILLRSGYQIMNVCSSGAQVLQEAHSLQEGIVVCGYRLTDMMYWELRDYLPEGFDMLLISSKDMVEDKTGEQIVRLSMPLKVHELLSTVEMMVYAQERRKKKRKSKPRKRTKEEQELIDRAKEILAERNGMTEEEAHHYLQKCSMDGGNTLQETAQMILSMLDI</sequence>
<dbReference type="GO" id="GO:0003723">
    <property type="term" value="F:RNA binding"/>
    <property type="evidence" value="ECO:0007669"/>
    <property type="project" value="InterPro"/>
</dbReference>
<name>A0A9D2D1V8_9FIRM</name>